<gene>
    <name evidence="2" type="ORF">ACHMWK_15035</name>
</gene>
<accession>A0ABW7M1N2</accession>
<dbReference type="RefSeq" id="WP_395247215.1">
    <property type="nucleotide sequence ID" value="NZ_JBINXA010000048.1"/>
</dbReference>
<name>A0ABW7M1N2_9PSED</name>
<feature type="transmembrane region" description="Helical" evidence="1">
    <location>
        <begin position="207"/>
        <end position="228"/>
    </location>
</feature>
<evidence type="ECO:0000313" key="2">
    <source>
        <dbReference type="EMBL" id="MFH6567275.1"/>
    </source>
</evidence>
<dbReference type="Proteomes" id="UP001609821">
    <property type="component" value="Unassembled WGS sequence"/>
</dbReference>
<feature type="transmembrane region" description="Helical" evidence="1">
    <location>
        <begin position="12"/>
        <end position="34"/>
    </location>
</feature>
<sequence>MKMKKNRFKVDFLNAKVCVESRSLLVAVFVLLVVIGFPRIYATEVPMAILLVPFYLMGFLRFQAKNLFFSLVFVTLFSCWLLGGVVAFLMGDGTIKDLAFHFIVSAKILLNVFFGYVVYVVVREQSAALLLWLLVQLLIICASMLSADIYSFLLGFISPRSADVFQHIFGLRAIGFGLFHVGGALTLVTATFYYLLIVQNSFSRMLLLLLILPISMAVARSAIIPYLVLGVLKQGVKSKIYLAISMLVMCVLSVLVNSGPLYEATEIFRNFLSRGSFHSASVDALASMYVLPDSLKVYVLGVGQYFDSGVSGLRYYMGTDVGYLRLLYYSGVGSVFVFMALNIFGLVGLMISHRYPGSYNIRAFALALVCIFLVVNFKGLQVMPIFGFVFYFYASAQKSNTCLQGD</sequence>
<proteinExistence type="predicted"/>
<feature type="transmembrane region" description="Helical" evidence="1">
    <location>
        <begin position="326"/>
        <end position="351"/>
    </location>
</feature>
<keyword evidence="1" id="KW-0472">Membrane</keyword>
<evidence type="ECO:0008006" key="4">
    <source>
        <dbReference type="Google" id="ProtNLM"/>
    </source>
</evidence>
<evidence type="ECO:0000256" key="1">
    <source>
        <dbReference type="SAM" id="Phobius"/>
    </source>
</evidence>
<feature type="transmembrane region" description="Helical" evidence="1">
    <location>
        <begin position="40"/>
        <end position="60"/>
    </location>
</feature>
<reference evidence="2 3" key="1">
    <citation type="submission" date="2024-10" db="EMBL/GenBank/DDBJ databases">
        <title>Aeromonas and Pseudomonas from the Cagarras Archipelago, Rio de Janeiro, Brazil.</title>
        <authorList>
            <person name="Canellas A.L.B."/>
            <person name="Laport M.S."/>
        </authorList>
    </citation>
    <scope>NUCLEOTIDE SEQUENCE [LARGE SCALE GENOMIC DNA]</scope>
    <source>
        <strain evidence="2 3">CPF-4</strain>
    </source>
</reference>
<dbReference type="EMBL" id="JBINXB010000021">
    <property type="protein sequence ID" value="MFH6567275.1"/>
    <property type="molecule type" value="Genomic_DNA"/>
</dbReference>
<keyword evidence="1" id="KW-1133">Transmembrane helix</keyword>
<feature type="transmembrane region" description="Helical" evidence="1">
    <location>
        <begin position="129"/>
        <end position="153"/>
    </location>
</feature>
<evidence type="ECO:0000313" key="3">
    <source>
        <dbReference type="Proteomes" id="UP001609821"/>
    </source>
</evidence>
<keyword evidence="3" id="KW-1185">Reference proteome</keyword>
<organism evidence="2 3">
    <name type="scientific">Pseudomonas kulmbachensis</name>
    <dbReference type="NCBI Taxonomy" id="3043408"/>
    <lineage>
        <taxon>Bacteria</taxon>
        <taxon>Pseudomonadati</taxon>
        <taxon>Pseudomonadota</taxon>
        <taxon>Gammaproteobacteria</taxon>
        <taxon>Pseudomonadales</taxon>
        <taxon>Pseudomonadaceae</taxon>
        <taxon>Pseudomonas</taxon>
    </lineage>
</organism>
<keyword evidence="1" id="KW-0812">Transmembrane</keyword>
<feature type="transmembrane region" description="Helical" evidence="1">
    <location>
        <begin position="363"/>
        <end position="393"/>
    </location>
</feature>
<feature type="transmembrane region" description="Helical" evidence="1">
    <location>
        <begin position="102"/>
        <end position="122"/>
    </location>
</feature>
<feature type="transmembrane region" description="Helical" evidence="1">
    <location>
        <begin position="173"/>
        <end position="195"/>
    </location>
</feature>
<feature type="transmembrane region" description="Helical" evidence="1">
    <location>
        <begin position="240"/>
        <end position="262"/>
    </location>
</feature>
<feature type="transmembrane region" description="Helical" evidence="1">
    <location>
        <begin position="67"/>
        <end position="90"/>
    </location>
</feature>
<protein>
    <recommendedName>
        <fullName evidence="4">O-antigen ligase like membrane protein</fullName>
    </recommendedName>
</protein>
<comment type="caution">
    <text evidence="2">The sequence shown here is derived from an EMBL/GenBank/DDBJ whole genome shotgun (WGS) entry which is preliminary data.</text>
</comment>